<name>A0A9D3RR57_ANGAN</name>
<feature type="region of interest" description="Disordered" evidence="1">
    <location>
        <begin position="294"/>
        <end position="357"/>
    </location>
</feature>
<dbReference type="PANTHER" id="PTHR14926">
    <property type="entry name" value="M-PHASE PHOSPHOPROTEIN 9"/>
    <property type="match status" value="1"/>
</dbReference>
<protein>
    <recommendedName>
        <fullName evidence="4">M-phase phosphoprotein 9</fullName>
    </recommendedName>
</protein>
<feature type="region of interest" description="Disordered" evidence="1">
    <location>
        <begin position="125"/>
        <end position="205"/>
    </location>
</feature>
<feature type="region of interest" description="Disordered" evidence="1">
    <location>
        <begin position="221"/>
        <end position="281"/>
    </location>
</feature>
<proteinExistence type="predicted"/>
<dbReference type="GO" id="GO:0005814">
    <property type="term" value="C:centriole"/>
    <property type="evidence" value="ECO:0007669"/>
    <property type="project" value="TreeGrafter"/>
</dbReference>
<dbReference type="EMBL" id="JAFIRN010000010">
    <property type="protein sequence ID" value="KAG5840209.1"/>
    <property type="molecule type" value="Genomic_DNA"/>
</dbReference>
<dbReference type="Proteomes" id="UP001044222">
    <property type="component" value="Chromosome 10"/>
</dbReference>
<feature type="compositionally biased region" description="Polar residues" evidence="1">
    <location>
        <begin position="174"/>
        <end position="185"/>
    </location>
</feature>
<evidence type="ECO:0000256" key="1">
    <source>
        <dbReference type="SAM" id="MobiDB-lite"/>
    </source>
</evidence>
<evidence type="ECO:0008006" key="4">
    <source>
        <dbReference type="Google" id="ProtNLM"/>
    </source>
</evidence>
<feature type="compositionally biased region" description="Basic and acidic residues" evidence="1">
    <location>
        <begin position="11"/>
        <end position="37"/>
    </location>
</feature>
<comment type="caution">
    <text evidence="2">The sequence shown here is derived from an EMBL/GenBank/DDBJ whole genome shotgun (WGS) entry which is preliminary data.</text>
</comment>
<keyword evidence="3" id="KW-1185">Reference proteome</keyword>
<evidence type="ECO:0000313" key="2">
    <source>
        <dbReference type="EMBL" id="KAG5840209.1"/>
    </source>
</evidence>
<dbReference type="InterPro" id="IPR026636">
    <property type="entry name" value="MPHOSPH9"/>
</dbReference>
<organism evidence="2 3">
    <name type="scientific">Anguilla anguilla</name>
    <name type="common">European freshwater eel</name>
    <name type="synonym">Muraena anguilla</name>
    <dbReference type="NCBI Taxonomy" id="7936"/>
    <lineage>
        <taxon>Eukaryota</taxon>
        <taxon>Metazoa</taxon>
        <taxon>Chordata</taxon>
        <taxon>Craniata</taxon>
        <taxon>Vertebrata</taxon>
        <taxon>Euteleostomi</taxon>
        <taxon>Actinopterygii</taxon>
        <taxon>Neopterygii</taxon>
        <taxon>Teleostei</taxon>
        <taxon>Anguilliformes</taxon>
        <taxon>Anguillidae</taxon>
        <taxon>Anguilla</taxon>
    </lineage>
</organism>
<feature type="region of interest" description="Disordered" evidence="1">
    <location>
        <begin position="1"/>
        <end position="37"/>
    </location>
</feature>
<reference evidence="2" key="1">
    <citation type="submission" date="2021-01" db="EMBL/GenBank/DDBJ databases">
        <title>A chromosome-scale assembly of European eel, Anguilla anguilla.</title>
        <authorList>
            <person name="Henkel C."/>
            <person name="Jong-Raadsen S.A."/>
            <person name="Dufour S."/>
            <person name="Weltzien F.-A."/>
            <person name="Palstra A.P."/>
            <person name="Pelster B."/>
            <person name="Spaink H.P."/>
            <person name="Van Den Thillart G.E."/>
            <person name="Jansen H."/>
            <person name="Zahm M."/>
            <person name="Klopp C."/>
            <person name="Cedric C."/>
            <person name="Louis A."/>
            <person name="Berthelot C."/>
            <person name="Parey E."/>
            <person name="Roest Crollius H."/>
            <person name="Montfort J."/>
            <person name="Robinson-Rechavi M."/>
            <person name="Bucao C."/>
            <person name="Bouchez O."/>
            <person name="Gislard M."/>
            <person name="Lluch J."/>
            <person name="Milhes M."/>
            <person name="Lampietro C."/>
            <person name="Lopez Roques C."/>
            <person name="Donnadieu C."/>
            <person name="Braasch I."/>
            <person name="Desvignes T."/>
            <person name="Postlethwait J."/>
            <person name="Bobe J."/>
            <person name="Guiguen Y."/>
            <person name="Dirks R."/>
        </authorList>
    </citation>
    <scope>NUCLEOTIDE SEQUENCE</scope>
    <source>
        <strain evidence="2">Tag_6206</strain>
        <tissue evidence="2">Liver</tissue>
    </source>
</reference>
<sequence>MVTALQQRLEAANRNRREKEEAANRSEREKEEAGEQLRGRLSQLEGAYLQAYRLSDHQDAYRKQENRVLQDLLADYETLEKDHGRVKDKLVSTEDKLFDAIAQISELKRVVSKLESQVKQLEHENLRSRHLSHSHSQPSGAGLYHHPDLLLSPSRSQADLETSSRKWTDPGQPLDQTAANTTRHYSSPEKEEIWGGPVPDELPRRETPLAPLMKALIVTEEKRSTEGGALHRPVPQGPCSSHSAARRDKLMAPPPDKSSPKRCPSENFSTAFGPAPSWRRHSHSWSDVRLDQRGLMSSSPSHSSNAKKRLQCSGEPEANHQPSNGKGGVASGEDPIEQGAEGNEAGPPRPSAAPLSLPDTERLFDQLTLEKQQIEAALSRIPNTAGGRITLQAKIEEEALEARLESVNRELGSIRMTLKKFHVLRSSANI</sequence>
<gene>
    <name evidence="2" type="ORF">ANANG_G00186410</name>
</gene>
<accession>A0A9D3RR57</accession>
<dbReference type="PANTHER" id="PTHR14926:SF1">
    <property type="entry name" value="M-PHASE PHOSPHOPROTEIN 9"/>
    <property type="match status" value="1"/>
</dbReference>
<dbReference type="AlphaFoldDB" id="A0A9D3RR57"/>
<evidence type="ECO:0000313" key="3">
    <source>
        <dbReference type="Proteomes" id="UP001044222"/>
    </source>
</evidence>